<keyword evidence="5" id="KW-1185">Reference proteome</keyword>
<dbReference type="OMA" id="VDHMTSP"/>
<evidence type="ECO:0000256" key="1">
    <source>
        <dbReference type="ARBA" id="ARBA00009995"/>
    </source>
</evidence>
<dbReference type="FunFam" id="3.40.50.2000:FF:000199">
    <property type="entry name" value="UDP-glycosyltransferase 76C1"/>
    <property type="match status" value="1"/>
</dbReference>
<organism evidence="4">
    <name type="scientific">Oryza nivara</name>
    <name type="common">Indian wild rice</name>
    <name type="synonym">Oryza sativa f. spontanea</name>
    <dbReference type="NCBI Taxonomy" id="4536"/>
    <lineage>
        <taxon>Eukaryota</taxon>
        <taxon>Viridiplantae</taxon>
        <taxon>Streptophyta</taxon>
        <taxon>Embryophyta</taxon>
        <taxon>Tracheophyta</taxon>
        <taxon>Spermatophyta</taxon>
        <taxon>Magnoliopsida</taxon>
        <taxon>Liliopsida</taxon>
        <taxon>Poales</taxon>
        <taxon>Poaceae</taxon>
        <taxon>BOP clade</taxon>
        <taxon>Oryzoideae</taxon>
        <taxon>Oryzeae</taxon>
        <taxon>Oryzinae</taxon>
        <taxon>Oryza</taxon>
    </lineage>
</organism>
<accession>A0A0E0HYK0</accession>
<dbReference type="GO" id="GO:0080043">
    <property type="term" value="F:quercetin 3-O-glucosyltransferase activity"/>
    <property type="evidence" value="ECO:0007669"/>
    <property type="project" value="TreeGrafter"/>
</dbReference>
<dbReference type="FunFam" id="3.40.50.2000:FF:000040">
    <property type="entry name" value="UDP-glycosyltransferase 76C1"/>
    <property type="match status" value="3"/>
</dbReference>
<comment type="similarity">
    <text evidence="1">Belongs to the UDP-glycosyltransferase family.</text>
</comment>
<dbReference type="EnsemblPlants" id="ONIVA07G07070.1">
    <property type="protein sequence ID" value="ONIVA07G07070.1"/>
    <property type="gene ID" value="ONIVA07G07070"/>
</dbReference>
<proteinExistence type="inferred from homology"/>
<dbReference type="Gramene" id="ONIVA07G07070.1">
    <property type="protein sequence ID" value="ONIVA07G07070.1"/>
    <property type="gene ID" value="ONIVA07G07070"/>
</dbReference>
<evidence type="ECO:0000313" key="4">
    <source>
        <dbReference type="EnsemblPlants" id="ONIVA07G07070.1"/>
    </source>
</evidence>
<dbReference type="SUPFAM" id="SSF53756">
    <property type="entry name" value="UDP-Glycosyltransferase/glycogen phosphorylase"/>
    <property type="match status" value="4"/>
</dbReference>
<protein>
    <recommendedName>
        <fullName evidence="6">UDP-glycosyltransferases domain-containing protein</fullName>
    </recommendedName>
</protein>
<evidence type="ECO:0000313" key="5">
    <source>
        <dbReference type="Proteomes" id="UP000006591"/>
    </source>
</evidence>
<keyword evidence="3" id="KW-0808">Transferase</keyword>
<name>A0A0E0HYK0_ORYNI</name>
<dbReference type="STRING" id="4536.A0A0E0HYK0"/>
<dbReference type="PANTHER" id="PTHR11926:SF1494">
    <property type="entry name" value="FLAVONOL 3-O-GLUCOSYLTRANSFERASE UGT76E12-RELATED"/>
    <property type="match status" value="1"/>
</dbReference>
<dbReference type="Gene3D" id="3.40.50.2000">
    <property type="entry name" value="Glycogen Phosphorylase B"/>
    <property type="match status" value="7"/>
</dbReference>
<evidence type="ECO:0000256" key="3">
    <source>
        <dbReference type="ARBA" id="ARBA00022679"/>
    </source>
</evidence>
<dbReference type="Pfam" id="PF00201">
    <property type="entry name" value="UDPGT"/>
    <property type="match status" value="3"/>
</dbReference>
<keyword evidence="2" id="KW-0328">Glycosyltransferase</keyword>
<dbReference type="HOGENOM" id="CLU_001724_8_0_1"/>
<dbReference type="CDD" id="cd03784">
    <property type="entry name" value="GT1_Gtf-like"/>
    <property type="match status" value="3"/>
</dbReference>
<evidence type="ECO:0008006" key="6">
    <source>
        <dbReference type="Google" id="ProtNLM"/>
    </source>
</evidence>
<sequence length="1588" mass="171532">MASVDGATRRGGGDGSSRRRRVLVFPLPFQGHINPMLQLAGALHGRRGGGGGELSVTVLHTRFNAIDPSRYPELAFAEVPDGIPPDVAANGNIVDIIVALNVAMDGGESSPSFRDVLASVVAADDEGRKPRASCLIIDGNLMAAQKTAAELGLPTLVLRTSSAACLGCYLAYPALLQKGYLPPKESQLYEPVEELPPLRVRDLYYTSNANQELVHKVLGWITETARNSNGVVINTFDELEPAELERIRRELDGDGVAIVLAVGPLHKLSPMNAGGSLHLRPDRSCIEWLDTQATGSVLYVSFGSLASLDSNEFLEVAWGLESSGQPFLWVVRPDLVKDLVKGLDKPSLPDGFERAVEGRGKVIKWAPQQEVLAHHAVGGFWTHNGWNSTLESVSEGVPMICKPQFADQMLNTRYLEAVWAVGFELVGKLERGEIKKAIKRLMVEKEGAEIRERAKELKKKMDQCLESSGSSQIAINRASDILLTAMASASVVLGGARHGGERRRRVLVFPLPFQGHTNPMLQLAGALHGRGGLCVTVLHTRFNALDPSRHPELAFVEVADGIPPDVAARGRVAEIILAMNAAMEATEDESGAASPSNIREVLASVVAAGEGQPSVACLVIDSHLLAVQKAAAGLGIPTLVLRTGSAACLRCYLAYDMLLQKAICLPKELPPLRVRDLFSTDDELVFEVLARIAETVRNSNGVVINTFEELEPMELERVHGELGDDSVATVLATGPLHRLSSMNTGSNTFNLRQDQSCIEWLDTQATGSVLYVSFGSLASMDSDEFMEVAFGLEKSGHPFLWVVRPNLVRGVERACLPDGFESAVEGRGKVIKWAPQQEVLAHCAVGGFWTHGGWNSILESICEGVPMICRPQFADQMINTRYVEAVWGAGFELEGKLEWCKIEKAIMKLMGKNEGAEMRERANELKNKVARCLEDGGSSQIAIDRLTTATMAGARDRGDGRAPRGHVVLFPLPFQGHLSPMLQLAGALHARGLAATVLHTAYNAPDAAAHPELAFVAVPSADAIARALAAAPRDGIAKIMALNAAIEASGCARDALASLMSGPERPACLVIDAALPGAQKAAAELGLPTIVLHTGSAAAFRLFRSYAMLREKGYLPAKESELNRPVEEMPPLRVSDLFDPSKYFNEEMANKILALSTETTTNSSGTVVNTFEALETPELRSLRDELGATIPVFAIGPLHKLTSNGDRSSLLDQDRSCIEWLDTKEPGTVLYVSFGSVVMVSQDEFKEVAWGLANSRRPFLWVVRPGLVIGVSGKPELPEGFVEAVEGRCKVVDWAPQTEVLAHHAVGGFWTHNGWNSTLESIYEGVPMLSRPIFGDQLVTARYVQETWQIGFRVEGKLERGKIEEAIRRLMEGEEGAEVKQRADELKKKILICLKNGGSTQQAIDKLVDHMTSPRTAAMATQEREPERQPHAGRRVALFPLPFQGHLSPMLQLADLLRARGLAVTVLHTRSNAPEPARHRHGPDLAFLPIHEAALPEEATSPGADIVAQLLALNAACEAPFRDALASLLPGVACAVVDGQWYAALGAAARLGVPTLALRTDSAATFRSMLAFPRLRDAGFIPIQGKNG</sequence>
<reference evidence="4" key="2">
    <citation type="submission" date="2018-04" db="EMBL/GenBank/DDBJ databases">
        <title>OnivRS2 (Oryza nivara Reference Sequence Version 2).</title>
        <authorList>
            <person name="Zhang J."/>
            <person name="Kudrna D."/>
            <person name="Lee S."/>
            <person name="Talag J."/>
            <person name="Rajasekar S."/>
            <person name="Welchert J."/>
            <person name="Hsing Y.-I."/>
            <person name="Wing R.A."/>
        </authorList>
    </citation>
    <scope>NUCLEOTIDE SEQUENCE [LARGE SCALE GENOMIC DNA]</scope>
    <source>
        <strain evidence="4">SL10</strain>
    </source>
</reference>
<dbReference type="PANTHER" id="PTHR11926">
    <property type="entry name" value="GLUCOSYL/GLUCURONOSYL TRANSFERASES"/>
    <property type="match status" value="1"/>
</dbReference>
<dbReference type="Proteomes" id="UP000006591">
    <property type="component" value="Chromosome 7"/>
</dbReference>
<dbReference type="eggNOG" id="KOG1192">
    <property type="taxonomic scope" value="Eukaryota"/>
</dbReference>
<dbReference type="GO" id="GO:0080044">
    <property type="term" value="F:quercetin 7-O-glucosyltransferase activity"/>
    <property type="evidence" value="ECO:0007669"/>
    <property type="project" value="TreeGrafter"/>
</dbReference>
<reference evidence="4" key="1">
    <citation type="submission" date="2015-04" db="UniProtKB">
        <authorList>
            <consortium name="EnsemblPlants"/>
        </authorList>
    </citation>
    <scope>IDENTIFICATION</scope>
    <source>
        <strain evidence="4">SL10</strain>
    </source>
</reference>
<dbReference type="InterPro" id="IPR002213">
    <property type="entry name" value="UDP_glucos_trans"/>
</dbReference>
<evidence type="ECO:0000256" key="2">
    <source>
        <dbReference type="ARBA" id="ARBA00022676"/>
    </source>
</evidence>